<accession>A0ABT9MFV4</accession>
<feature type="signal peptide" evidence="1">
    <location>
        <begin position="1"/>
        <end position="21"/>
    </location>
</feature>
<sequence>MHLRAPSLPLTALGVSVLLTACHVTTQTVVTTTAYQGVELDLIHLEKQPRTSQGDVQDSLVVRCTASGRVLLTQRFFPGPDWAVLREPGRITPSDQGLVIQGVGERIVVRPAQVAACS</sequence>
<gene>
    <name evidence="2" type="ORF">QO006_002933</name>
</gene>
<dbReference type="EMBL" id="JAURUR010000011">
    <property type="protein sequence ID" value="MDP9765482.1"/>
    <property type="molecule type" value="Genomic_DNA"/>
</dbReference>
<reference evidence="2 3" key="1">
    <citation type="submission" date="2023-07" db="EMBL/GenBank/DDBJ databases">
        <title>Genomic Encyclopedia of Type Strains, Phase IV (KMG-IV): sequencing the most valuable type-strain genomes for metagenomic binning, comparative biology and taxonomic classification.</title>
        <authorList>
            <person name="Goeker M."/>
        </authorList>
    </citation>
    <scope>NUCLEOTIDE SEQUENCE [LARGE SCALE GENOMIC DNA]</scope>
    <source>
        <strain evidence="2 3">NIO-1023</strain>
    </source>
</reference>
<name>A0ABT9MFV4_9DEIO</name>
<comment type="caution">
    <text evidence="2">The sequence shown here is derived from an EMBL/GenBank/DDBJ whole genome shotgun (WGS) entry which is preliminary data.</text>
</comment>
<proteinExistence type="predicted"/>
<evidence type="ECO:0000313" key="2">
    <source>
        <dbReference type="EMBL" id="MDP9765482.1"/>
    </source>
</evidence>
<dbReference type="RefSeq" id="WP_307467569.1">
    <property type="nucleotide sequence ID" value="NZ_JAURUR010000011.1"/>
</dbReference>
<evidence type="ECO:0000313" key="3">
    <source>
        <dbReference type="Proteomes" id="UP001232163"/>
    </source>
</evidence>
<evidence type="ECO:0000256" key="1">
    <source>
        <dbReference type="SAM" id="SignalP"/>
    </source>
</evidence>
<feature type="chain" id="PRO_5047021369" evidence="1">
    <location>
        <begin position="22"/>
        <end position="118"/>
    </location>
</feature>
<dbReference type="Proteomes" id="UP001232163">
    <property type="component" value="Unassembled WGS sequence"/>
</dbReference>
<dbReference type="PROSITE" id="PS51257">
    <property type="entry name" value="PROKAR_LIPOPROTEIN"/>
    <property type="match status" value="1"/>
</dbReference>
<organism evidence="2 3">
    <name type="scientific">Deinococcus enclensis</name>
    <dbReference type="NCBI Taxonomy" id="1049582"/>
    <lineage>
        <taxon>Bacteria</taxon>
        <taxon>Thermotogati</taxon>
        <taxon>Deinococcota</taxon>
        <taxon>Deinococci</taxon>
        <taxon>Deinococcales</taxon>
        <taxon>Deinococcaceae</taxon>
        <taxon>Deinococcus</taxon>
    </lineage>
</organism>
<keyword evidence="3" id="KW-1185">Reference proteome</keyword>
<protein>
    <submittedName>
        <fullName evidence="2">Uncharacterized protein</fullName>
    </submittedName>
</protein>
<keyword evidence="1" id="KW-0732">Signal</keyword>